<accession>A0A948T3U2</accession>
<sequence length="562" mass="65907">MRKDAPALKVFQRIKNQAKTNLNELCDFWNIYEKQLFFVSAIAIYDRYFIEQLSQNSKKSFYDRIVEYSYPVFIRQFYDTDFCKLPGIVHKPLKREQIERYAKLIYSCGIIGWMQSLIDNSAAGFYSCRTFLNYISVSFTERFHWNELIEDEYCDWYASMVAQFQADEYQKLDELLPGILEKLKTGIFVWNEHFLGYSNDLETEMFFNKHALLDAQQSVAWDMFPPDCKFGLNHYGDIVQSVVDFAGYAIKHVYCAHLLMQENAGLVIEDLLNVFFLKQDLTRLIGKNCNISDEAALSILQMASLRPDTIEYYANGNARSAPFVQISEHQYLRTIKGLLDEPFDFVLYNLRKSFPEAWDKNANQREATFRVQLYALFDDPRFDCVQHPVIIKEKNRTLTDIDAVVIDKATGEIALFQLKWQDPADYSPFALKSKRSNYNLATEKWLQTIEKWLRDSTNEEIASRLGIKVKYFNKEKVSIFVLGRRRGNYSGNKPYPYGCAWSQWYQIIHAASYLSQKDMLTISNLYELIVKTNPFNVKVVETPVTFCYGKYRIKFGGRTFYR</sequence>
<evidence type="ECO:0000313" key="1">
    <source>
        <dbReference type="EMBL" id="MBU3806614.1"/>
    </source>
</evidence>
<reference evidence="1" key="2">
    <citation type="submission" date="2021-04" db="EMBL/GenBank/DDBJ databases">
        <authorList>
            <person name="Gilroy R."/>
        </authorList>
    </citation>
    <scope>NUCLEOTIDE SEQUENCE</scope>
    <source>
        <strain evidence="1">B5_2728</strain>
    </source>
</reference>
<comment type="caution">
    <text evidence="1">The sequence shown here is derived from an EMBL/GenBank/DDBJ whole genome shotgun (WGS) entry which is preliminary data.</text>
</comment>
<evidence type="ECO:0000313" key="2">
    <source>
        <dbReference type="Proteomes" id="UP000713596"/>
    </source>
</evidence>
<evidence type="ECO:0008006" key="3">
    <source>
        <dbReference type="Google" id="ProtNLM"/>
    </source>
</evidence>
<dbReference type="Proteomes" id="UP000713596">
    <property type="component" value="Unassembled WGS sequence"/>
</dbReference>
<dbReference type="AlphaFoldDB" id="A0A948T3U2"/>
<reference evidence="1" key="1">
    <citation type="journal article" date="2021" name="PeerJ">
        <title>Extensive microbial diversity within the chicken gut microbiome revealed by metagenomics and culture.</title>
        <authorList>
            <person name="Gilroy R."/>
            <person name="Ravi A."/>
            <person name="Getino M."/>
            <person name="Pursley I."/>
            <person name="Horton D.L."/>
            <person name="Alikhan N.F."/>
            <person name="Baker D."/>
            <person name="Gharbi K."/>
            <person name="Hall N."/>
            <person name="Watson M."/>
            <person name="Adriaenssens E.M."/>
            <person name="Foster-Nyarko E."/>
            <person name="Jarju S."/>
            <person name="Secka A."/>
            <person name="Antonio M."/>
            <person name="Oren A."/>
            <person name="Chaudhuri R.R."/>
            <person name="La Ragione R."/>
            <person name="Hildebrand F."/>
            <person name="Pallen M.J."/>
        </authorList>
    </citation>
    <scope>NUCLEOTIDE SEQUENCE</scope>
    <source>
        <strain evidence="1">B5_2728</strain>
    </source>
</reference>
<gene>
    <name evidence="1" type="ORF">H9882_06965</name>
</gene>
<dbReference type="EMBL" id="JAHLFP010000060">
    <property type="protein sequence ID" value="MBU3806614.1"/>
    <property type="molecule type" value="Genomic_DNA"/>
</dbReference>
<organism evidence="1 2">
    <name type="scientific">Candidatus Allofournierella pullistercoris</name>
    <dbReference type="NCBI Taxonomy" id="2838597"/>
    <lineage>
        <taxon>Bacteria</taxon>
        <taxon>Bacillati</taxon>
        <taxon>Bacillota</taxon>
        <taxon>Clostridia</taxon>
        <taxon>Eubacteriales</taxon>
        <taxon>Oscillospiraceae</taxon>
        <taxon>Allofournierella</taxon>
    </lineage>
</organism>
<name>A0A948T3U2_9FIRM</name>
<protein>
    <recommendedName>
        <fullName evidence="3">NERD domain-containing protein</fullName>
    </recommendedName>
</protein>
<proteinExistence type="predicted"/>